<keyword evidence="4" id="KW-1185">Reference proteome</keyword>
<gene>
    <name evidence="3" type="ORF">V5N11_014285</name>
</gene>
<dbReference type="InterPro" id="IPR039537">
    <property type="entry name" value="Retrotran_Ty1/copia-like"/>
</dbReference>
<evidence type="ECO:0000313" key="3">
    <source>
        <dbReference type="EMBL" id="KAL1191225.1"/>
    </source>
</evidence>
<dbReference type="Proteomes" id="UP001558713">
    <property type="component" value="Unassembled WGS sequence"/>
</dbReference>
<dbReference type="EMBL" id="JBANAX010000859">
    <property type="protein sequence ID" value="KAL1191225.1"/>
    <property type="molecule type" value="Genomic_DNA"/>
</dbReference>
<dbReference type="InterPro" id="IPR012337">
    <property type="entry name" value="RNaseH-like_sf"/>
</dbReference>
<comment type="caution">
    <text evidence="3">The sequence shown here is derived from an EMBL/GenBank/DDBJ whole genome shotgun (WGS) entry which is preliminary data.</text>
</comment>
<evidence type="ECO:0000259" key="2">
    <source>
        <dbReference type="PROSITE" id="PS50994"/>
    </source>
</evidence>
<feature type="region of interest" description="Disordered" evidence="1">
    <location>
        <begin position="285"/>
        <end position="382"/>
    </location>
</feature>
<evidence type="ECO:0000313" key="4">
    <source>
        <dbReference type="Proteomes" id="UP001558713"/>
    </source>
</evidence>
<proteinExistence type="predicted"/>
<feature type="compositionally biased region" description="Acidic residues" evidence="1">
    <location>
        <begin position="352"/>
        <end position="374"/>
    </location>
</feature>
<dbReference type="InterPro" id="IPR036397">
    <property type="entry name" value="RNaseH_sf"/>
</dbReference>
<dbReference type="Gene3D" id="3.30.420.10">
    <property type="entry name" value="Ribonuclease H-like superfamily/Ribonuclease H"/>
    <property type="match status" value="1"/>
</dbReference>
<organism evidence="3 4">
    <name type="scientific">Cardamine amara subsp. amara</name>
    <dbReference type="NCBI Taxonomy" id="228776"/>
    <lineage>
        <taxon>Eukaryota</taxon>
        <taxon>Viridiplantae</taxon>
        <taxon>Streptophyta</taxon>
        <taxon>Embryophyta</taxon>
        <taxon>Tracheophyta</taxon>
        <taxon>Spermatophyta</taxon>
        <taxon>Magnoliopsida</taxon>
        <taxon>eudicotyledons</taxon>
        <taxon>Gunneridae</taxon>
        <taxon>Pentapetalae</taxon>
        <taxon>rosids</taxon>
        <taxon>malvids</taxon>
        <taxon>Brassicales</taxon>
        <taxon>Brassicaceae</taxon>
        <taxon>Cardamineae</taxon>
        <taxon>Cardamine</taxon>
    </lineage>
</organism>
<dbReference type="PROSITE" id="PS50994">
    <property type="entry name" value="INTEGRASE"/>
    <property type="match status" value="1"/>
</dbReference>
<feature type="domain" description="Integrase catalytic" evidence="2">
    <location>
        <begin position="1"/>
        <end position="163"/>
    </location>
</feature>
<evidence type="ECO:0000256" key="1">
    <source>
        <dbReference type="SAM" id="MobiDB-lite"/>
    </source>
</evidence>
<name>A0ABD0Z956_CARAN</name>
<accession>A0ABD0Z956</accession>
<dbReference type="Pfam" id="PF00665">
    <property type="entry name" value="rve"/>
    <property type="match status" value="1"/>
</dbReference>
<dbReference type="InterPro" id="IPR001584">
    <property type="entry name" value="Integrase_cat-core"/>
</dbReference>
<protein>
    <submittedName>
        <fullName evidence="3">Retrovirus-related Pol polyprotein from transposon RE2</fullName>
    </submittedName>
</protein>
<dbReference type="AlphaFoldDB" id="A0ABD0Z956"/>
<sequence>MDVFELVHCDIWGPYRTTSTNGSRYFLTIVDDFSRSLWLYLLPNKTTAPTRLKDFIALVERQFEKKVKTIRSDNGSEFICLRNYFQQTGIIHETSCVGTPQQNGRVERKHRHILNVARALRFQACLPIEMWDECVLAAGYLINRTPSSVLGGKTPFELLYKRPPPLNHLRVFGCLCYVHNQQHNGDKFATRSKKSVFIGYPNGKKGWRVYDLETGNVSISRDVIFCEKEFPFAASKHDLEASTSTPPLSLNQFVVEPEILISKSHVSSFLEPELPLTLDSAVNAPVTEQTSPPHNEHAESDKEVSPLRSPETKTNSADLRPDDSAVSSTNSDKSLSDEDKISQPKPSSPEISDIDISDAEISFSEEDTEPEAEELGVGKRKK</sequence>
<dbReference type="PANTHER" id="PTHR42648:SF31">
    <property type="entry name" value="RNA-DIRECTED DNA POLYMERASE"/>
    <property type="match status" value="1"/>
</dbReference>
<dbReference type="Pfam" id="PF25597">
    <property type="entry name" value="SH3_retrovirus"/>
    <property type="match status" value="1"/>
</dbReference>
<dbReference type="InterPro" id="IPR057670">
    <property type="entry name" value="SH3_retrovirus"/>
</dbReference>
<dbReference type="SUPFAM" id="SSF53098">
    <property type="entry name" value="Ribonuclease H-like"/>
    <property type="match status" value="1"/>
</dbReference>
<feature type="compositionally biased region" description="Basic and acidic residues" evidence="1">
    <location>
        <begin position="294"/>
        <end position="305"/>
    </location>
</feature>
<dbReference type="PANTHER" id="PTHR42648">
    <property type="entry name" value="TRANSPOSASE, PUTATIVE-RELATED"/>
    <property type="match status" value="1"/>
</dbReference>
<reference evidence="3 4" key="1">
    <citation type="submission" date="2024-04" db="EMBL/GenBank/DDBJ databases">
        <title>Genome assembly C_amara_ONT_v2.</title>
        <authorList>
            <person name="Yant L."/>
            <person name="Moore C."/>
            <person name="Slenker M."/>
        </authorList>
    </citation>
    <scope>NUCLEOTIDE SEQUENCE [LARGE SCALE GENOMIC DNA]</scope>
    <source>
        <tissue evidence="3">Leaf</tissue>
    </source>
</reference>